<evidence type="ECO:0000313" key="8">
    <source>
        <dbReference type="Proteomes" id="UP000789570"/>
    </source>
</evidence>
<keyword evidence="4" id="KW-0539">Nucleus</keyword>
<keyword evidence="2" id="KW-0805">Transcription regulation</keyword>
<dbReference type="Gene3D" id="2.60.40.3960">
    <property type="entry name" value="Velvet domain"/>
    <property type="match status" value="1"/>
</dbReference>
<evidence type="ECO:0000256" key="5">
    <source>
        <dbReference type="SAM" id="MobiDB-lite"/>
    </source>
</evidence>
<feature type="region of interest" description="Disordered" evidence="5">
    <location>
        <begin position="1"/>
        <end position="28"/>
    </location>
</feature>
<sequence>MYQPGAPLHSEYHGAGRGEYPPPPPEGYYPHPPPMLPHMAPPPPGHMHHPYYDYHHSHHYMSYHPASMNPNIAPPVPPPAPPIDFGDKRSKSNANAPTSEGIDKNKISTFITKSTVPILHKARFKKERFGAFDPPTTGEEEDKRTYTLIVSQQPLRARMCGFGEKDRRPIDPPPIVQLVVTDEKGIPDTG</sequence>
<dbReference type="OrthoDB" id="5599552at2759"/>
<feature type="domain" description="Velvet" evidence="6">
    <location>
        <begin position="141"/>
        <end position="190"/>
    </location>
</feature>
<dbReference type="AlphaFoldDB" id="A0A9N9FS55"/>
<evidence type="ECO:0000259" key="6">
    <source>
        <dbReference type="PROSITE" id="PS51821"/>
    </source>
</evidence>
<dbReference type="InterPro" id="IPR038491">
    <property type="entry name" value="Velvet_dom_sf"/>
</dbReference>
<proteinExistence type="predicted"/>
<comment type="subcellular location">
    <subcellularLocation>
        <location evidence="1">Nucleus</location>
    </subcellularLocation>
</comment>
<keyword evidence="8" id="KW-1185">Reference proteome</keyword>
<comment type="caution">
    <text evidence="7">The sequence shown here is derived from an EMBL/GenBank/DDBJ whole genome shotgun (WGS) entry which is preliminary data.</text>
</comment>
<dbReference type="Pfam" id="PF11754">
    <property type="entry name" value="Velvet"/>
    <property type="match status" value="1"/>
</dbReference>
<dbReference type="EMBL" id="CAJVPQ010001454">
    <property type="protein sequence ID" value="CAG8553766.1"/>
    <property type="molecule type" value="Genomic_DNA"/>
</dbReference>
<dbReference type="InterPro" id="IPR037525">
    <property type="entry name" value="Velvet_dom"/>
</dbReference>
<dbReference type="PANTHER" id="PTHR33572:SF3">
    <property type="entry name" value="VELVET COMPLEX SUBUNIT B"/>
    <property type="match status" value="1"/>
</dbReference>
<dbReference type="GO" id="GO:0005634">
    <property type="term" value="C:nucleus"/>
    <property type="evidence" value="ECO:0007669"/>
    <property type="project" value="UniProtKB-SubCell"/>
</dbReference>
<accession>A0A9N9FS55</accession>
<name>A0A9N9FS55_9GLOM</name>
<evidence type="ECO:0000256" key="4">
    <source>
        <dbReference type="ARBA" id="ARBA00023242"/>
    </source>
</evidence>
<dbReference type="Proteomes" id="UP000789570">
    <property type="component" value="Unassembled WGS sequence"/>
</dbReference>
<dbReference type="PROSITE" id="PS51821">
    <property type="entry name" value="VELVET"/>
    <property type="match status" value="1"/>
</dbReference>
<dbReference type="InterPro" id="IPR021740">
    <property type="entry name" value="Velvet"/>
</dbReference>
<feature type="compositionally biased region" description="Pro residues" evidence="5">
    <location>
        <begin position="72"/>
        <end position="82"/>
    </location>
</feature>
<dbReference type="PANTHER" id="PTHR33572">
    <property type="entry name" value="SPORE DEVELOPMENT REGULATOR VOSA"/>
    <property type="match status" value="1"/>
</dbReference>
<evidence type="ECO:0000256" key="2">
    <source>
        <dbReference type="ARBA" id="ARBA00023015"/>
    </source>
</evidence>
<protein>
    <submittedName>
        <fullName evidence="7">6355_t:CDS:1</fullName>
    </submittedName>
</protein>
<feature type="region of interest" description="Disordered" evidence="5">
    <location>
        <begin position="71"/>
        <end position="102"/>
    </location>
</feature>
<evidence type="ECO:0000256" key="1">
    <source>
        <dbReference type="ARBA" id="ARBA00004123"/>
    </source>
</evidence>
<gene>
    <name evidence="7" type="ORF">FCALED_LOCUS6252</name>
</gene>
<reference evidence="7" key="1">
    <citation type="submission" date="2021-06" db="EMBL/GenBank/DDBJ databases">
        <authorList>
            <person name="Kallberg Y."/>
            <person name="Tangrot J."/>
            <person name="Rosling A."/>
        </authorList>
    </citation>
    <scope>NUCLEOTIDE SEQUENCE</scope>
    <source>
        <strain evidence="7">UK204</strain>
    </source>
</reference>
<organism evidence="7 8">
    <name type="scientific">Funneliformis caledonium</name>
    <dbReference type="NCBI Taxonomy" id="1117310"/>
    <lineage>
        <taxon>Eukaryota</taxon>
        <taxon>Fungi</taxon>
        <taxon>Fungi incertae sedis</taxon>
        <taxon>Mucoromycota</taxon>
        <taxon>Glomeromycotina</taxon>
        <taxon>Glomeromycetes</taxon>
        <taxon>Glomerales</taxon>
        <taxon>Glomeraceae</taxon>
        <taxon>Funneliformis</taxon>
    </lineage>
</organism>
<evidence type="ECO:0000313" key="7">
    <source>
        <dbReference type="EMBL" id="CAG8553766.1"/>
    </source>
</evidence>
<evidence type="ECO:0000256" key="3">
    <source>
        <dbReference type="ARBA" id="ARBA00023163"/>
    </source>
</evidence>
<keyword evidence="3" id="KW-0804">Transcription</keyword>